<dbReference type="EMBL" id="LXQA010867881">
    <property type="protein sequence ID" value="MCI74788.1"/>
    <property type="molecule type" value="Genomic_DNA"/>
</dbReference>
<dbReference type="AlphaFoldDB" id="A0A392UPI7"/>
<proteinExistence type="predicted"/>
<reference evidence="1 2" key="1">
    <citation type="journal article" date="2018" name="Front. Plant Sci.">
        <title>Red Clover (Trifolium pratense) and Zigzag Clover (T. medium) - A Picture of Genomic Similarities and Differences.</title>
        <authorList>
            <person name="Dluhosova J."/>
            <person name="Istvanek J."/>
            <person name="Nedelnik J."/>
            <person name="Repkova J."/>
        </authorList>
    </citation>
    <scope>NUCLEOTIDE SEQUENCE [LARGE SCALE GENOMIC DNA]</scope>
    <source>
        <strain evidence="2">cv. 10/8</strain>
        <tissue evidence="1">Leaf</tissue>
    </source>
</reference>
<evidence type="ECO:0000313" key="1">
    <source>
        <dbReference type="EMBL" id="MCI74788.1"/>
    </source>
</evidence>
<accession>A0A392UPI7</accession>
<evidence type="ECO:0000313" key="2">
    <source>
        <dbReference type="Proteomes" id="UP000265520"/>
    </source>
</evidence>
<comment type="caution">
    <text evidence="1">The sequence shown here is derived from an EMBL/GenBank/DDBJ whole genome shotgun (WGS) entry which is preliminary data.</text>
</comment>
<protein>
    <submittedName>
        <fullName evidence="1">Uncharacterized protein</fullName>
    </submittedName>
</protein>
<feature type="non-terminal residue" evidence="1">
    <location>
        <position position="1"/>
    </location>
</feature>
<name>A0A392UPI7_9FABA</name>
<sequence>GATIARGFTIVYTGGGVGTGCGLL</sequence>
<keyword evidence="2" id="KW-1185">Reference proteome</keyword>
<organism evidence="1 2">
    <name type="scientific">Trifolium medium</name>
    <dbReference type="NCBI Taxonomy" id="97028"/>
    <lineage>
        <taxon>Eukaryota</taxon>
        <taxon>Viridiplantae</taxon>
        <taxon>Streptophyta</taxon>
        <taxon>Embryophyta</taxon>
        <taxon>Tracheophyta</taxon>
        <taxon>Spermatophyta</taxon>
        <taxon>Magnoliopsida</taxon>
        <taxon>eudicotyledons</taxon>
        <taxon>Gunneridae</taxon>
        <taxon>Pentapetalae</taxon>
        <taxon>rosids</taxon>
        <taxon>fabids</taxon>
        <taxon>Fabales</taxon>
        <taxon>Fabaceae</taxon>
        <taxon>Papilionoideae</taxon>
        <taxon>50 kb inversion clade</taxon>
        <taxon>NPAAA clade</taxon>
        <taxon>Hologalegina</taxon>
        <taxon>IRL clade</taxon>
        <taxon>Trifolieae</taxon>
        <taxon>Trifolium</taxon>
    </lineage>
</organism>
<dbReference type="Proteomes" id="UP000265520">
    <property type="component" value="Unassembled WGS sequence"/>
</dbReference>